<dbReference type="AlphaFoldDB" id="A0A2S9PXZ6"/>
<dbReference type="Gene3D" id="3.30.300.50">
    <property type="match status" value="1"/>
</dbReference>
<sequence length="97" mass="9582">MTHRRGSKKRIFVAGGAVVALVGAGVTVQSASASEDTGARVLSVSAAGSLSASLQRDLGGGAAGAFYDASARKLVVNVVDEAAAKRVRAAGGEARIV</sequence>
<keyword evidence="1" id="KW-0645">Protease</keyword>
<keyword evidence="2" id="KW-1185">Reference proteome</keyword>
<organism evidence="1 2">
    <name type="scientific">Streptomyces solincola</name>
    <dbReference type="NCBI Taxonomy" id="2100817"/>
    <lineage>
        <taxon>Bacteria</taxon>
        <taxon>Bacillati</taxon>
        <taxon>Actinomycetota</taxon>
        <taxon>Actinomycetes</taxon>
        <taxon>Kitasatosporales</taxon>
        <taxon>Streptomycetaceae</taxon>
        <taxon>Streptomyces</taxon>
    </lineage>
</organism>
<gene>
    <name evidence="1" type="ORF">C6N75_10325</name>
</gene>
<protein>
    <submittedName>
        <fullName evidence="1">Serine protease</fullName>
    </submittedName>
</protein>
<comment type="caution">
    <text evidence="1">The sequence shown here is derived from an EMBL/GenBank/DDBJ whole genome shotgun (WGS) entry which is preliminary data.</text>
</comment>
<evidence type="ECO:0000313" key="2">
    <source>
        <dbReference type="Proteomes" id="UP000239322"/>
    </source>
</evidence>
<dbReference type="EMBL" id="PVLV01000126">
    <property type="protein sequence ID" value="PRH79282.1"/>
    <property type="molecule type" value="Genomic_DNA"/>
</dbReference>
<reference evidence="1 2" key="1">
    <citation type="submission" date="2018-03" db="EMBL/GenBank/DDBJ databases">
        <title>Novel Streptomyces sp. from soil.</title>
        <authorList>
            <person name="Tan G.Y.A."/>
            <person name="Lee Z.Y."/>
        </authorList>
    </citation>
    <scope>NUCLEOTIDE SEQUENCE [LARGE SCALE GENOMIC DNA]</scope>
    <source>
        <strain evidence="1 2">ST5x</strain>
    </source>
</reference>
<feature type="non-terminal residue" evidence="1">
    <location>
        <position position="97"/>
    </location>
</feature>
<dbReference type="GO" id="GO:0006508">
    <property type="term" value="P:proteolysis"/>
    <property type="evidence" value="ECO:0007669"/>
    <property type="project" value="UniProtKB-KW"/>
</dbReference>
<accession>A0A2S9PXZ6</accession>
<evidence type="ECO:0000313" key="1">
    <source>
        <dbReference type="EMBL" id="PRH79282.1"/>
    </source>
</evidence>
<dbReference type="Proteomes" id="UP000239322">
    <property type="component" value="Unassembled WGS sequence"/>
</dbReference>
<keyword evidence="1" id="KW-0378">Hydrolase</keyword>
<dbReference type="GO" id="GO:0008233">
    <property type="term" value="F:peptidase activity"/>
    <property type="evidence" value="ECO:0007669"/>
    <property type="project" value="UniProtKB-KW"/>
</dbReference>
<proteinExistence type="predicted"/>
<dbReference type="InterPro" id="IPR035070">
    <property type="entry name" value="Streptogrisin_prodomain"/>
</dbReference>
<name>A0A2S9PXZ6_9ACTN</name>